<organism evidence="1 2">
    <name type="scientific">Butyricicoccus faecihominis</name>
    <dbReference type="NCBI Taxonomy" id="1712515"/>
    <lineage>
        <taxon>Bacteria</taxon>
        <taxon>Bacillati</taxon>
        <taxon>Bacillota</taxon>
        <taxon>Clostridia</taxon>
        <taxon>Eubacteriales</taxon>
        <taxon>Butyricicoccaceae</taxon>
        <taxon>Butyricicoccus</taxon>
    </lineage>
</organism>
<evidence type="ECO:0000313" key="2">
    <source>
        <dbReference type="Proteomes" id="UP000620147"/>
    </source>
</evidence>
<protein>
    <submittedName>
        <fullName evidence="1">Uncharacterized protein</fullName>
    </submittedName>
</protein>
<dbReference type="Proteomes" id="UP000620147">
    <property type="component" value="Unassembled WGS sequence"/>
</dbReference>
<accession>A0ABQ1E3K2</accession>
<gene>
    <name evidence="1" type="ORF">BUFA31_26570</name>
</gene>
<sequence>MTKKNYIRTLGMIAESMFMQNPSYSWRGSMACRDFSKTRK</sequence>
<dbReference type="EMBL" id="BLYJ01000051">
    <property type="protein sequence ID" value="GFO89493.1"/>
    <property type="molecule type" value="Genomic_DNA"/>
</dbReference>
<proteinExistence type="predicted"/>
<comment type="caution">
    <text evidence="1">The sequence shown here is derived from an EMBL/GenBank/DDBJ whole genome shotgun (WGS) entry which is preliminary data.</text>
</comment>
<keyword evidence="2" id="KW-1185">Reference proteome</keyword>
<dbReference type="RefSeq" id="WP_279220784.1">
    <property type="nucleotide sequence ID" value="NZ_BLYJ01000051.1"/>
</dbReference>
<reference evidence="1 2" key="1">
    <citation type="submission" date="2020-06" db="EMBL/GenBank/DDBJ databases">
        <title>Characterization of fructooligosaccharide metabolism and fructooligosaccharide-degrading enzymes in human commensal butyrate producers.</title>
        <authorList>
            <person name="Tanno H."/>
            <person name="Fujii T."/>
            <person name="Hirano K."/>
            <person name="Maeno S."/>
            <person name="Tonozuka T."/>
            <person name="Sakamoto M."/>
            <person name="Ohkuma M."/>
            <person name="Tochio T."/>
            <person name="Endo A."/>
        </authorList>
    </citation>
    <scope>NUCLEOTIDE SEQUENCE [LARGE SCALE GENOMIC DNA]</scope>
    <source>
        <strain evidence="1 2">JCM 31056</strain>
    </source>
</reference>
<name>A0ABQ1E3K2_9FIRM</name>
<evidence type="ECO:0000313" key="1">
    <source>
        <dbReference type="EMBL" id="GFO89493.1"/>
    </source>
</evidence>